<evidence type="ECO:0000256" key="2">
    <source>
        <dbReference type="PROSITE-ProRule" id="PRU00335"/>
    </source>
</evidence>
<dbReference type="SUPFAM" id="SSF46689">
    <property type="entry name" value="Homeodomain-like"/>
    <property type="match status" value="1"/>
</dbReference>
<gene>
    <name evidence="4" type="ORF">GCM10023349_21750</name>
</gene>
<dbReference type="Gene3D" id="1.10.357.10">
    <property type="entry name" value="Tetracycline Repressor, domain 2"/>
    <property type="match status" value="1"/>
</dbReference>
<proteinExistence type="predicted"/>
<reference evidence="5" key="1">
    <citation type="journal article" date="2019" name="Int. J. Syst. Evol. Microbiol.">
        <title>The Global Catalogue of Microorganisms (GCM) 10K type strain sequencing project: providing services to taxonomists for standard genome sequencing and annotation.</title>
        <authorList>
            <consortium name="The Broad Institute Genomics Platform"/>
            <consortium name="The Broad Institute Genome Sequencing Center for Infectious Disease"/>
            <person name="Wu L."/>
            <person name="Ma J."/>
        </authorList>
    </citation>
    <scope>NUCLEOTIDE SEQUENCE [LARGE SCALE GENOMIC DNA]</scope>
    <source>
        <strain evidence="5">JCM 18531</strain>
    </source>
</reference>
<protein>
    <submittedName>
        <fullName evidence="4">TetR/AcrR family transcriptional regulator</fullName>
    </submittedName>
</protein>
<dbReference type="InterPro" id="IPR009057">
    <property type="entry name" value="Homeodomain-like_sf"/>
</dbReference>
<name>A0ABP8X9Z3_9ACTN</name>
<dbReference type="RefSeq" id="WP_345521281.1">
    <property type="nucleotide sequence ID" value="NZ_BAABKM010000002.1"/>
</dbReference>
<evidence type="ECO:0000313" key="5">
    <source>
        <dbReference type="Proteomes" id="UP001499974"/>
    </source>
</evidence>
<feature type="domain" description="HTH tetR-type" evidence="3">
    <location>
        <begin position="11"/>
        <end position="71"/>
    </location>
</feature>
<dbReference type="PROSITE" id="PS50977">
    <property type="entry name" value="HTH_TETR_2"/>
    <property type="match status" value="1"/>
</dbReference>
<dbReference type="Proteomes" id="UP001499974">
    <property type="component" value="Unassembled WGS sequence"/>
</dbReference>
<organism evidence="4 5">
    <name type="scientific">Nocardioides conyzicola</name>
    <dbReference type="NCBI Taxonomy" id="1651781"/>
    <lineage>
        <taxon>Bacteria</taxon>
        <taxon>Bacillati</taxon>
        <taxon>Actinomycetota</taxon>
        <taxon>Actinomycetes</taxon>
        <taxon>Propionibacteriales</taxon>
        <taxon>Nocardioidaceae</taxon>
        <taxon>Nocardioides</taxon>
    </lineage>
</organism>
<dbReference type="EMBL" id="BAABKM010000002">
    <property type="protein sequence ID" value="GAA4703901.1"/>
    <property type="molecule type" value="Genomic_DNA"/>
</dbReference>
<evidence type="ECO:0000259" key="3">
    <source>
        <dbReference type="PROSITE" id="PS50977"/>
    </source>
</evidence>
<evidence type="ECO:0000256" key="1">
    <source>
        <dbReference type="ARBA" id="ARBA00023125"/>
    </source>
</evidence>
<comment type="caution">
    <text evidence="4">The sequence shown here is derived from an EMBL/GenBank/DDBJ whole genome shotgun (WGS) entry which is preliminary data.</text>
</comment>
<evidence type="ECO:0000313" key="4">
    <source>
        <dbReference type="EMBL" id="GAA4703901.1"/>
    </source>
</evidence>
<dbReference type="Pfam" id="PF00440">
    <property type="entry name" value="TetR_N"/>
    <property type="match status" value="1"/>
</dbReference>
<keyword evidence="5" id="KW-1185">Reference proteome</keyword>
<accession>A0ABP8X9Z3</accession>
<keyword evidence="1 2" id="KW-0238">DNA-binding</keyword>
<dbReference type="InterPro" id="IPR001647">
    <property type="entry name" value="HTH_TetR"/>
</dbReference>
<feature type="DNA-binding region" description="H-T-H motif" evidence="2">
    <location>
        <begin position="34"/>
        <end position="53"/>
    </location>
</feature>
<sequence length="188" mass="20318">MSDTRTDVRVERSRAQLAEALRTLLRTQDPRDISVSALCAEARVSRPTFYQHFASLDEVAVAGIEERFLRLSAELPGCDSPDASYRLLVAFLEDLDGERSAWQRTIGSGTAFSASRDAVEGWLVDRLAERAPDAGAAVLRYAAAGFLGVVRAWLLQADGTDRPTATELAASLADVSARVLAPTPTLEP</sequence>